<keyword evidence="5" id="KW-0998">Cell outer membrane</keyword>
<evidence type="ECO:0000256" key="1">
    <source>
        <dbReference type="ARBA" id="ARBA00004442"/>
    </source>
</evidence>
<gene>
    <name evidence="8" type="ORF">SAE01_09060</name>
</gene>
<evidence type="ECO:0000259" key="6">
    <source>
        <dbReference type="Pfam" id="PF07980"/>
    </source>
</evidence>
<comment type="subcellular location">
    <subcellularLocation>
        <location evidence="1">Cell outer membrane</location>
    </subcellularLocation>
</comment>
<evidence type="ECO:0008006" key="10">
    <source>
        <dbReference type="Google" id="ProtNLM"/>
    </source>
</evidence>
<name>A0A512B8Y2_9BACT</name>
<dbReference type="InterPro" id="IPR033985">
    <property type="entry name" value="SusD-like_N"/>
</dbReference>
<feature type="domain" description="RagB/SusD" evidence="6">
    <location>
        <begin position="290"/>
        <end position="480"/>
    </location>
</feature>
<proteinExistence type="inferred from homology"/>
<keyword evidence="9" id="KW-1185">Reference proteome</keyword>
<organism evidence="8 9">
    <name type="scientific">Segetibacter aerophilus</name>
    <dbReference type="NCBI Taxonomy" id="670293"/>
    <lineage>
        <taxon>Bacteria</taxon>
        <taxon>Pseudomonadati</taxon>
        <taxon>Bacteroidota</taxon>
        <taxon>Chitinophagia</taxon>
        <taxon>Chitinophagales</taxon>
        <taxon>Chitinophagaceae</taxon>
        <taxon>Segetibacter</taxon>
    </lineage>
</organism>
<keyword evidence="4" id="KW-0472">Membrane</keyword>
<evidence type="ECO:0000259" key="7">
    <source>
        <dbReference type="Pfam" id="PF14322"/>
    </source>
</evidence>
<evidence type="ECO:0000256" key="4">
    <source>
        <dbReference type="ARBA" id="ARBA00023136"/>
    </source>
</evidence>
<accession>A0A512B8Y2</accession>
<comment type="caution">
    <text evidence="8">The sequence shown here is derived from an EMBL/GenBank/DDBJ whole genome shotgun (WGS) entry which is preliminary data.</text>
</comment>
<comment type="similarity">
    <text evidence="2">Belongs to the SusD family.</text>
</comment>
<dbReference type="Pfam" id="PF07980">
    <property type="entry name" value="SusD_RagB"/>
    <property type="match status" value="1"/>
</dbReference>
<reference evidence="8 9" key="1">
    <citation type="submission" date="2019-07" db="EMBL/GenBank/DDBJ databases">
        <title>Whole genome shotgun sequence of Segetibacter aerophilus NBRC 106135.</title>
        <authorList>
            <person name="Hosoyama A."/>
            <person name="Uohara A."/>
            <person name="Ohji S."/>
            <person name="Ichikawa N."/>
        </authorList>
    </citation>
    <scope>NUCLEOTIDE SEQUENCE [LARGE SCALE GENOMIC DNA]</scope>
    <source>
        <strain evidence="8 9">NBRC 106135</strain>
    </source>
</reference>
<dbReference type="SUPFAM" id="SSF48452">
    <property type="entry name" value="TPR-like"/>
    <property type="match status" value="1"/>
</dbReference>
<evidence type="ECO:0000256" key="2">
    <source>
        <dbReference type="ARBA" id="ARBA00006275"/>
    </source>
</evidence>
<dbReference type="Proteomes" id="UP000321513">
    <property type="component" value="Unassembled WGS sequence"/>
</dbReference>
<dbReference type="InterPro" id="IPR011990">
    <property type="entry name" value="TPR-like_helical_dom_sf"/>
</dbReference>
<sequence>MMAMKYIKLFFCFFLTLLVFSCTKLEENFRSQLEESNSGTISAAQLLISAYNSLNTFQNGNIWHVNQHTTDETIAPTRGPDWDDNGQWRALHAHTWNADQGQIRNAFNDLLSAQFAASNVLQFNPTPQQAAEARFIRALSMYMVLDGWGQVPYRENLTDYRITPTTLKGTEATDLIISELTSIISTLPENSEAYVANKNAARALLMKVYLNKGAYVNRAAPTFDAADMTKVISLADEIIGSNKYSLDDNFFDNFAPDNNTKSAENIYTLYNQNGDRGGGVANSAIQGFHYNMSPRGNNGFSTLSDFYDKFEATDQRRGIYYNYAAGLPNPGKRINVGFLEGQQYNLTTDAPLQDRKGNPLIFFREVKIRETDPNMLERTGIRVVKYPYDYPHLNQQSDNDWAIFRYADVLLMKAEAQLRSGNTAGPLVIVNSVRQKRGATPMASVDLAKLLDERGREMYWEGWRRQDLIRYGKFLQPWQEKPADDPKNLLFPIPSSQLAVNPNLTQNPGY</sequence>
<evidence type="ECO:0000256" key="5">
    <source>
        <dbReference type="ARBA" id="ARBA00023237"/>
    </source>
</evidence>
<evidence type="ECO:0000256" key="3">
    <source>
        <dbReference type="ARBA" id="ARBA00022729"/>
    </source>
</evidence>
<evidence type="ECO:0000313" key="8">
    <source>
        <dbReference type="EMBL" id="GEO08410.1"/>
    </source>
</evidence>
<dbReference type="GO" id="GO:0009279">
    <property type="term" value="C:cell outer membrane"/>
    <property type="evidence" value="ECO:0007669"/>
    <property type="project" value="UniProtKB-SubCell"/>
</dbReference>
<protein>
    <recommendedName>
        <fullName evidence="10">RagB/SusD family nutrient uptake outer membrane protein</fullName>
    </recommendedName>
</protein>
<dbReference type="PROSITE" id="PS51257">
    <property type="entry name" value="PROKAR_LIPOPROTEIN"/>
    <property type="match status" value="1"/>
</dbReference>
<dbReference type="AlphaFoldDB" id="A0A512B8Y2"/>
<dbReference type="Pfam" id="PF14322">
    <property type="entry name" value="SusD-like_3"/>
    <property type="match status" value="1"/>
</dbReference>
<dbReference type="Gene3D" id="1.25.40.390">
    <property type="match status" value="1"/>
</dbReference>
<dbReference type="EMBL" id="BJYT01000002">
    <property type="protein sequence ID" value="GEO08410.1"/>
    <property type="molecule type" value="Genomic_DNA"/>
</dbReference>
<feature type="domain" description="SusD-like N-terminal" evidence="7">
    <location>
        <begin position="40"/>
        <end position="210"/>
    </location>
</feature>
<dbReference type="InterPro" id="IPR012944">
    <property type="entry name" value="SusD_RagB_dom"/>
</dbReference>
<keyword evidence="3" id="KW-0732">Signal</keyword>
<evidence type="ECO:0000313" key="9">
    <source>
        <dbReference type="Proteomes" id="UP000321513"/>
    </source>
</evidence>